<dbReference type="InterPro" id="IPR050918">
    <property type="entry name" value="CNF-like_PLA2_Inhibitor"/>
</dbReference>
<organism evidence="4 5">
    <name type="scientific">Thamnophis sirtalis</name>
    <dbReference type="NCBI Taxonomy" id="35019"/>
    <lineage>
        <taxon>Eukaryota</taxon>
        <taxon>Metazoa</taxon>
        <taxon>Chordata</taxon>
        <taxon>Craniata</taxon>
        <taxon>Vertebrata</taxon>
        <taxon>Euteleostomi</taxon>
        <taxon>Lepidosauria</taxon>
        <taxon>Squamata</taxon>
        <taxon>Bifurcata</taxon>
        <taxon>Unidentata</taxon>
        <taxon>Episquamata</taxon>
        <taxon>Toxicofera</taxon>
        <taxon>Serpentes</taxon>
        <taxon>Colubroidea</taxon>
        <taxon>Colubridae</taxon>
        <taxon>Natricinae</taxon>
        <taxon>Thamnophis</taxon>
    </lineage>
</organism>
<dbReference type="PANTHER" id="PTHR20914:SF9">
    <property type="entry name" value="COILED, ISOFORM A"/>
    <property type="match status" value="1"/>
</dbReference>
<keyword evidence="2" id="KW-0964">Secreted</keyword>
<comment type="subcellular location">
    <subcellularLocation>
        <location evidence="1">Secreted</location>
    </subcellularLocation>
</comment>
<evidence type="ECO:0000256" key="3">
    <source>
        <dbReference type="ARBA" id="ARBA00023157"/>
    </source>
</evidence>
<protein>
    <submittedName>
        <fullName evidence="5">Phospholipase A2 inhibitor and Ly6/PLAUR domain-containing protein-like</fullName>
    </submittedName>
</protein>
<dbReference type="GO" id="GO:0005576">
    <property type="term" value="C:extracellular region"/>
    <property type="evidence" value="ECO:0007669"/>
    <property type="project" value="UniProtKB-SubCell"/>
</dbReference>
<dbReference type="AlphaFoldDB" id="A0A6I9XXF5"/>
<dbReference type="InterPro" id="IPR045860">
    <property type="entry name" value="Snake_toxin-like_sf"/>
</dbReference>
<dbReference type="GO" id="GO:0019834">
    <property type="term" value="F:phospholipase A2 inhibitor activity"/>
    <property type="evidence" value="ECO:0007669"/>
    <property type="project" value="UniProtKB-KW"/>
</dbReference>
<dbReference type="OrthoDB" id="9042679at2759"/>
<proteinExistence type="predicted"/>
<dbReference type="GeneID" id="106548107"/>
<dbReference type="PANTHER" id="PTHR20914">
    <property type="entry name" value="LY6/PLAUR DOMAIN-CONTAINING PROTEIN 8"/>
    <property type="match status" value="1"/>
</dbReference>
<keyword evidence="4" id="KW-1185">Reference proteome</keyword>
<keyword evidence="3" id="KW-1015">Disulfide bond</keyword>
<keyword evidence="5" id="KW-0593">Phospholipase A2 inhibitor</keyword>
<accession>A0A6I9XXF5</accession>
<dbReference type="Gene3D" id="2.10.60.10">
    <property type="entry name" value="CD59"/>
    <property type="match status" value="1"/>
</dbReference>
<dbReference type="KEGG" id="tsr:106548107"/>
<evidence type="ECO:0000313" key="4">
    <source>
        <dbReference type="Proteomes" id="UP000504617"/>
    </source>
</evidence>
<dbReference type="Proteomes" id="UP000504617">
    <property type="component" value="Unplaced"/>
</dbReference>
<dbReference type="RefSeq" id="XP_013920904.1">
    <property type="nucleotide sequence ID" value="XM_014065429.1"/>
</dbReference>
<evidence type="ECO:0000256" key="2">
    <source>
        <dbReference type="ARBA" id="ARBA00022525"/>
    </source>
</evidence>
<gene>
    <name evidence="5" type="primary">LOC106548107</name>
</gene>
<reference evidence="5" key="1">
    <citation type="submission" date="2025-08" db="UniProtKB">
        <authorList>
            <consortium name="RefSeq"/>
        </authorList>
    </citation>
    <scope>IDENTIFICATION</scope>
</reference>
<evidence type="ECO:0000256" key="1">
    <source>
        <dbReference type="ARBA" id="ARBA00004613"/>
    </source>
</evidence>
<name>A0A6I9XXF5_9SAUR</name>
<sequence length="284" mass="31506">MFVLISYPLRPSKYKEAPERHCTLVLPISIVPQKLSRRQREKSTEIRCWNIYLCKLKVLHSQKTMKYLIFFTALITTANALVCQCNPCTEATCRDAENCYSSDTEIFTGKDTTGKATIKGCQSNTVEKDICTRGFVIMSSESDFYLMNNVTCCKSGDSCNKNITAPLNKNIPNSKLVCPSCFAKATTCEPKIMKCNDLQKKCFNITGKITKGTTPAQDFTARGCAVENNIFKNGSSLVSGDTTYALEIVTFQDAKSGASQISSCLSFAILLPSVLWLLLDRSLY</sequence>
<evidence type="ECO:0000313" key="5">
    <source>
        <dbReference type="RefSeq" id="XP_013920904.1"/>
    </source>
</evidence>